<feature type="compositionally biased region" description="Basic and acidic residues" evidence="1">
    <location>
        <begin position="210"/>
        <end position="223"/>
    </location>
</feature>
<comment type="caution">
    <text evidence="2">The sequence shown here is derived from an EMBL/GenBank/DDBJ whole genome shotgun (WGS) entry which is preliminary data.</text>
</comment>
<feature type="compositionally biased region" description="Acidic residues" evidence="1">
    <location>
        <begin position="235"/>
        <end position="255"/>
    </location>
</feature>
<dbReference type="InterPro" id="IPR026703">
    <property type="entry name" value="ERICH2"/>
</dbReference>
<feature type="compositionally biased region" description="Low complexity" evidence="1">
    <location>
        <begin position="12"/>
        <end position="35"/>
    </location>
</feature>
<evidence type="ECO:0000256" key="1">
    <source>
        <dbReference type="SAM" id="MobiDB-lite"/>
    </source>
</evidence>
<gene>
    <name evidence="2" type="ORF">PoB_004689300</name>
</gene>
<proteinExistence type="predicted"/>
<sequence length="396" mass="44004">MESQGSKRQLQNKKNSNSSNCSTNPSPSPSSYSTKRILKKHSGSLEIIEGDATNLYSPDCEDAENESRPASQGFYRPWSRSSVGSVPPRPDSSSQSRRLVTPSKQISLQTVKRKEESSEPFAPDVDLAALSLDKSYNRAWDFTSFTEEEHSCVSTPKFDSGSDLYAPQHATQLRLPRPHVNSEAAVEHMNSIHEDGAIGGATAALPLSRADSREKLQQAEEKVANNPAARLAHDDNEEEEDDDDDDDDEDDSSEEEERKAPNELLIEFVECLMKKDYENAQKLCKMILLYEPTNPEALKFQPVIEEKLRLDAEAEEEADSNEDDGNDEDEEDDEDDEDDDDSSSNEDEDSDDSDDDDDDDDEDEEEDSIFRAMAEAVSANYYASREDPGTASGSGS</sequence>
<feature type="compositionally biased region" description="Acidic residues" evidence="1">
    <location>
        <begin position="313"/>
        <end position="367"/>
    </location>
</feature>
<dbReference type="PANTHER" id="PTHR21520:SF2">
    <property type="entry name" value="GLUTAMATE-RICH PROTEIN 2"/>
    <property type="match status" value="1"/>
</dbReference>
<keyword evidence="3" id="KW-1185">Reference proteome</keyword>
<dbReference type="AlphaFoldDB" id="A0AAV4BMM3"/>
<dbReference type="PANTHER" id="PTHR21520">
    <property type="entry name" value="GLUTAMATE-RICH PROTEIN 2"/>
    <property type="match status" value="1"/>
</dbReference>
<evidence type="ECO:0000313" key="3">
    <source>
        <dbReference type="Proteomes" id="UP000735302"/>
    </source>
</evidence>
<feature type="region of interest" description="Disordered" evidence="1">
    <location>
        <begin position="203"/>
        <end position="264"/>
    </location>
</feature>
<accession>A0AAV4BMM3</accession>
<evidence type="ECO:0000313" key="2">
    <source>
        <dbReference type="EMBL" id="GFO20388.1"/>
    </source>
</evidence>
<feature type="compositionally biased region" description="Low complexity" evidence="1">
    <location>
        <begin position="76"/>
        <end position="98"/>
    </location>
</feature>
<protein>
    <submittedName>
        <fullName evidence="2">Glutamate-rich protein 2</fullName>
    </submittedName>
</protein>
<feature type="region of interest" description="Disordered" evidence="1">
    <location>
        <begin position="1"/>
        <end position="120"/>
    </location>
</feature>
<organism evidence="2 3">
    <name type="scientific">Plakobranchus ocellatus</name>
    <dbReference type="NCBI Taxonomy" id="259542"/>
    <lineage>
        <taxon>Eukaryota</taxon>
        <taxon>Metazoa</taxon>
        <taxon>Spiralia</taxon>
        <taxon>Lophotrochozoa</taxon>
        <taxon>Mollusca</taxon>
        <taxon>Gastropoda</taxon>
        <taxon>Heterobranchia</taxon>
        <taxon>Euthyneura</taxon>
        <taxon>Panpulmonata</taxon>
        <taxon>Sacoglossa</taxon>
        <taxon>Placobranchoidea</taxon>
        <taxon>Plakobranchidae</taxon>
        <taxon>Plakobranchus</taxon>
    </lineage>
</organism>
<dbReference type="Proteomes" id="UP000735302">
    <property type="component" value="Unassembled WGS sequence"/>
</dbReference>
<name>A0AAV4BMM3_9GAST</name>
<feature type="region of interest" description="Disordered" evidence="1">
    <location>
        <begin position="308"/>
        <end position="396"/>
    </location>
</feature>
<reference evidence="2 3" key="1">
    <citation type="journal article" date="2021" name="Elife">
        <title>Chloroplast acquisition without the gene transfer in kleptoplastic sea slugs, Plakobranchus ocellatus.</title>
        <authorList>
            <person name="Maeda T."/>
            <person name="Takahashi S."/>
            <person name="Yoshida T."/>
            <person name="Shimamura S."/>
            <person name="Takaki Y."/>
            <person name="Nagai Y."/>
            <person name="Toyoda A."/>
            <person name="Suzuki Y."/>
            <person name="Arimoto A."/>
            <person name="Ishii H."/>
            <person name="Satoh N."/>
            <person name="Nishiyama T."/>
            <person name="Hasebe M."/>
            <person name="Maruyama T."/>
            <person name="Minagawa J."/>
            <person name="Obokata J."/>
            <person name="Shigenobu S."/>
        </authorList>
    </citation>
    <scope>NUCLEOTIDE SEQUENCE [LARGE SCALE GENOMIC DNA]</scope>
</reference>
<dbReference type="EMBL" id="BLXT01005154">
    <property type="protein sequence ID" value="GFO20388.1"/>
    <property type="molecule type" value="Genomic_DNA"/>
</dbReference>